<gene>
    <name evidence="2" type="ORF">Q3O60_09690</name>
</gene>
<keyword evidence="2" id="KW-0378">Hydrolase</keyword>
<sequence length="176" mass="19354">MTEKQPAEATDKIGKGFTIIAWLLLLGLGVWWFQGYLDGQYNPNQQLQSIQGSQGEISTTLVRNRSGHYVGTALINGLPADFMLDTGATTVAVSEQAARRLGLERGQRIQVMTANGVASAWRSQIDELQLGDIHLYRIDASIVPNLSGTEILLGMSALNQLEFNQQANQLTLIQRR</sequence>
<organism evidence="2 3">
    <name type="scientific">Alkalimonas collagenimarina</name>
    <dbReference type="NCBI Taxonomy" id="400390"/>
    <lineage>
        <taxon>Bacteria</taxon>
        <taxon>Pseudomonadati</taxon>
        <taxon>Pseudomonadota</taxon>
        <taxon>Gammaproteobacteria</taxon>
        <taxon>Alkalimonas</taxon>
    </lineage>
</organism>
<feature type="transmembrane region" description="Helical" evidence="1">
    <location>
        <begin position="12"/>
        <end position="33"/>
    </location>
</feature>
<dbReference type="InterPro" id="IPR011969">
    <property type="entry name" value="Clan_AA_Asp_peptidase_C"/>
</dbReference>
<keyword evidence="2" id="KW-0645">Protease</keyword>
<protein>
    <submittedName>
        <fullName evidence="2">TIGR02281 family clan AA aspartic protease</fullName>
        <ecNumber evidence="2">3.4.23.-</ecNumber>
    </submittedName>
</protein>
<keyword evidence="1" id="KW-0472">Membrane</keyword>
<dbReference type="Gene3D" id="2.40.70.10">
    <property type="entry name" value="Acid Proteases"/>
    <property type="match status" value="1"/>
</dbReference>
<keyword evidence="1" id="KW-0812">Transmembrane</keyword>
<keyword evidence="1" id="KW-1133">Transmembrane helix</keyword>
<dbReference type="RefSeq" id="WP_305893725.1">
    <property type="nucleotide sequence ID" value="NZ_JAUZVZ010000012.1"/>
</dbReference>
<dbReference type="SUPFAM" id="SSF50630">
    <property type="entry name" value="Acid proteases"/>
    <property type="match status" value="1"/>
</dbReference>
<dbReference type="EMBL" id="JAUZVZ010000012">
    <property type="protein sequence ID" value="MDP4536459.1"/>
    <property type="molecule type" value="Genomic_DNA"/>
</dbReference>
<dbReference type="GO" id="GO:0008233">
    <property type="term" value="F:peptidase activity"/>
    <property type="evidence" value="ECO:0007669"/>
    <property type="project" value="UniProtKB-KW"/>
</dbReference>
<keyword evidence="3" id="KW-1185">Reference proteome</keyword>
<reference evidence="2 3" key="1">
    <citation type="submission" date="2023-08" db="EMBL/GenBank/DDBJ databases">
        <authorList>
            <person name="Joshi A."/>
            <person name="Thite S."/>
        </authorList>
    </citation>
    <scope>NUCLEOTIDE SEQUENCE [LARGE SCALE GENOMIC DNA]</scope>
    <source>
        <strain evidence="2 3">AC40</strain>
    </source>
</reference>
<comment type="caution">
    <text evidence="2">The sequence shown here is derived from an EMBL/GenBank/DDBJ whole genome shotgun (WGS) entry which is preliminary data.</text>
</comment>
<evidence type="ECO:0000313" key="3">
    <source>
        <dbReference type="Proteomes" id="UP001231616"/>
    </source>
</evidence>
<dbReference type="InterPro" id="IPR021109">
    <property type="entry name" value="Peptidase_aspartic_dom_sf"/>
</dbReference>
<dbReference type="EC" id="3.4.23.-" evidence="2"/>
<name>A0ABT9GZH4_9GAMM</name>
<dbReference type="CDD" id="cd05483">
    <property type="entry name" value="retropepsin_like_bacteria"/>
    <property type="match status" value="1"/>
</dbReference>
<evidence type="ECO:0000313" key="2">
    <source>
        <dbReference type="EMBL" id="MDP4536459.1"/>
    </source>
</evidence>
<accession>A0ABT9GZH4</accession>
<evidence type="ECO:0000256" key="1">
    <source>
        <dbReference type="SAM" id="Phobius"/>
    </source>
</evidence>
<dbReference type="GO" id="GO:0006508">
    <property type="term" value="P:proteolysis"/>
    <property type="evidence" value="ECO:0007669"/>
    <property type="project" value="UniProtKB-KW"/>
</dbReference>
<proteinExistence type="predicted"/>
<dbReference type="Pfam" id="PF13975">
    <property type="entry name" value="gag-asp_proteas"/>
    <property type="match status" value="1"/>
</dbReference>
<dbReference type="InterPro" id="IPR034122">
    <property type="entry name" value="Retropepsin-like_bacterial"/>
</dbReference>
<dbReference type="Proteomes" id="UP001231616">
    <property type="component" value="Unassembled WGS sequence"/>
</dbReference>
<dbReference type="NCBIfam" id="TIGR02281">
    <property type="entry name" value="clan_AA_DTGA"/>
    <property type="match status" value="1"/>
</dbReference>